<protein>
    <submittedName>
        <fullName evidence="9">Protein-disulfide isomerase</fullName>
    </submittedName>
</protein>
<comment type="caution">
    <text evidence="9">The sequence shown here is derived from an EMBL/GenBank/DDBJ whole genome shotgun (WGS) entry which is preliminary data.</text>
</comment>
<keyword evidence="7" id="KW-0472">Membrane</keyword>
<keyword evidence="9" id="KW-0413">Isomerase</keyword>
<evidence type="ECO:0000313" key="10">
    <source>
        <dbReference type="Proteomes" id="UP001206895"/>
    </source>
</evidence>
<dbReference type="Gene3D" id="3.40.30.10">
    <property type="entry name" value="Glutaredoxin"/>
    <property type="match status" value="1"/>
</dbReference>
<dbReference type="PANTHER" id="PTHR13887:SF14">
    <property type="entry name" value="DISULFIDE BOND FORMATION PROTEIN D"/>
    <property type="match status" value="1"/>
</dbReference>
<evidence type="ECO:0000256" key="3">
    <source>
        <dbReference type="ARBA" id="ARBA00023002"/>
    </source>
</evidence>
<keyword evidence="2" id="KW-0732">Signal</keyword>
<dbReference type="EMBL" id="JAMTCJ010000002">
    <property type="protein sequence ID" value="MCP2175942.1"/>
    <property type="molecule type" value="Genomic_DNA"/>
</dbReference>
<feature type="domain" description="Thioredoxin-like fold" evidence="8">
    <location>
        <begin position="93"/>
        <end position="256"/>
    </location>
</feature>
<feature type="compositionally biased region" description="Low complexity" evidence="6">
    <location>
        <begin position="53"/>
        <end position="75"/>
    </location>
</feature>
<feature type="region of interest" description="Disordered" evidence="6">
    <location>
        <begin position="53"/>
        <end position="76"/>
    </location>
</feature>
<sequence length="260" mass="27212">MAANDRKRRPMVTDPRADERRRSLLIKVAATVVVVVVAVAIGVWLIVTKDDGTSTSASPAGPIASGTAGSSSTPSVVTDTGAYRVDKVTSPKATLTLIEDFQCPACKQFESIFGDAIKQIRGNSQVAVDYKPIAILDRMSSTKYSTRAANASACVAEATAGDGDFATWLAYHDELYAQQPEEQSSGLTDEQLTSIATDAGAPASISKCVDDGQYSGWVTEQTQKAAQNGLQGTPQVELNGKVVELSTPQALIAAVDAAVA</sequence>
<keyword evidence="7" id="KW-0812">Transmembrane</keyword>
<dbReference type="InterPro" id="IPR012336">
    <property type="entry name" value="Thioredoxin-like_fold"/>
</dbReference>
<proteinExistence type="inferred from homology"/>
<reference evidence="9 10" key="1">
    <citation type="submission" date="2022-06" db="EMBL/GenBank/DDBJ databases">
        <title>Genomic Encyclopedia of Archaeal and Bacterial Type Strains, Phase II (KMG-II): from individual species to whole genera.</title>
        <authorList>
            <person name="Goeker M."/>
        </authorList>
    </citation>
    <scope>NUCLEOTIDE SEQUENCE [LARGE SCALE GENOMIC DNA]</scope>
    <source>
        <strain evidence="9 10">DSM 44693</strain>
    </source>
</reference>
<evidence type="ECO:0000256" key="6">
    <source>
        <dbReference type="SAM" id="MobiDB-lite"/>
    </source>
</evidence>
<dbReference type="CDD" id="cd02972">
    <property type="entry name" value="DsbA_family"/>
    <property type="match status" value="1"/>
</dbReference>
<evidence type="ECO:0000256" key="4">
    <source>
        <dbReference type="ARBA" id="ARBA00023157"/>
    </source>
</evidence>
<evidence type="ECO:0000259" key="8">
    <source>
        <dbReference type="Pfam" id="PF13462"/>
    </source>
</evidence>
<keyword evidence="5" id="KW-0676">Redox-active center</keyword>
<keyword evidence="10" id="KW-1185">Reference proteome</keyword>
<dbReference type="SUPFAM" id="SSF52833">
    <property type="entry name" value="Thioredoxin-like"/>
    <property type="match status" value="1"/>
</dbReference>
<accession>A0ABT1HCF4</accession>
<name>A0ABT1HCF4_9NOCA</name>
<dbReference type="Pfam" id="PF13462">
    <property type="entry name" value="Thioredoxin_4"/>
    <property type="match status" value="1"/>
</dbReference>
<evidence type="ECO:0000256" key="7">
    <source>
        <dbReference type="SAM" id="Phobius"/>
    </source>
</evidence>
<evidence type="ECO:0000313" key="9">
    <source>
        <dbReference type="EMBL" id="MCP2175942.1"/>
    </source>
</evidence>
<feature type="transmembrane region" description="Helical" evidence="7">
    <location>
        <begin position="24"/>
        <end position="47"/>
    </location>
</feature>
<gene>
    <name evidence="9" type="ORF">LX13_001761</name>
</gene>
<keyword evidence="7" id="KW-1133">Transmembrane helix</keyword>
<evidence type="ECO:0000256" key="1">
    <source>
        <dbReference type="ARBA" id="ARBA00005791"/>
    </source>
</evidence>
<evidence type="ECO:0000256" key="5">
    <source>
        <dbReference type="ARBA" id="ARBA00023284"/>
    </source>
</evidence>
<evidence type="ECO:0000256" key="2">
    <source>
        <dbReference type="ARBA" id="ARBA00022729"/>
    </source>
</evidence>
<dbReference type="InterPro" id="IPR036249">
    <property type="entry name" value="Thioredoxin-like_sf"/>
</dbReference>
<keyword evidence="4" id="KW-1015">Disulfide bond</keyword>
<comment type="similarity">
    <text evidence="1">Belongs to the thioredoxin family. DsbA subfamily.</text>
</comment>
<dbReference type="Proteomes" id="UP001206895">
    <property type="component" value="Unassembled WGS sequence"/>
</dbReference>
<dbReference type="RefSeq" id="WP_253660974.1">
    <property type="nucleotide sequence ID" value="NZ_BAAAJQ010000001.1"/>
</dbReference>
<keyword evidence="3" id="KW-0560">Oxidoreductase</keyword>
<dbReference type="GO" id="GO:0016853">
    <property type="term" value="F:isomerase activity"/>
    <property type="evidence" value="ECO:0007669"/>
    <property type="project" value="UniProtKB-KW"/>
</dbReference>
<organism evidence="9 10">
    <name type="scientific">Williamsia maris</name>
    <dbReference type="NCBI Taxonomy" id="72806"/>
    <lineage>
        <taxon>Bacteria</taxon>
        <taxon>Bacillati</taxon>
        <taxon>Actinomycetota</taxon>
        <taxon>Actinomycetes</taxon>
        <taxon>Mycobacteriales</taxon>
        <taxon>Nocardiaceae</taxon>
        <taxon>Williamsia</taxon>
    </lineage>
</organism>
<dbReference type="PANTHER" id="PTHR13887">
    <property type="entry name" value="GLUTATHIONE S-TRANSFERASE KAPPA"/>
    <property type="match status" value="1"/>
</dbReference>